<dbReference type="InterPro" id="IPR015422">
    <property type="entry name" value="PyrdxlP-dep_Trfase_small"/>
</dbReference>
<comment type="caution">
    <text evidence="7">The sequence shown here is derived from an EMBL/GenBank/DDBJ whole genome shotgun (WGS) entry which is preliminary data.</text>
</comment>
<dbReference type="EC" id="4.4.1.13" evidence="2"/>
<evidence type="ECO:0000256" key="3">
    <source>
        <dbReference type="ARBA" id="ARBA00022898"/>
    </source>
</evidence>
<comment type="similarity">
    <text evidence="5">Belongs to the class-II pyridoxal-phosphate-dependent aminotransferase family. MalY/PatB cystathionine beta-lyase subfamily.</text>
</comment>
<name>A0A840MR35_9PROT</name>
<dbReference type="SUPFAM" id="SSF53383">
    <property type="entry name" value="PLP-dependent transferases"/>
    <property type="match status" value="1"/>
</dbReference>
<dbReference type="Gene3D" id="3.40.640.10">
    <property type="entry name" value="Type I PLP-dependent aspartate aminotransferase-like (Major domain)"/>
    <property type="match status" value="1"/>
</dbReference>
<evidence type="ECO:0000256" key="1">
    <source>
        <dbReference type="ARBA" id="ARBA00001933"/>
    </source>
</evidence>
<gene>
    <name evidence="7" type="ORF">HNQ59_002540</name>
</gene>
<proteinExistence type="inferred from homology"/>
<dbReference type="GO" id="GO:0047804">
    <property type="term" value="F:cysteine-S-conjugate beta-lyase activity"/>
    <property type="evidence" value="ECO:0007669"/>
    <property type="project" value="UniProtKB-EC"/>
</dbReference>
<dbReference type="Pfam" id="PF00155">
    <property type="entry name" value="Aminotran_1_2"/>
    <property type="match status" value="1"/>
</dbReference>
<dbReference type="GO" id="GO:0030170">
    <property type="term" value="F:pyridoxal phosphate binding"/>
    <property type="evidence" value="ECO:0007669"/>
    <property type="project" value="InterPro"/>
</dbReference>
<keyword evidence="4 7" id="KW-0456">Lyase</keyword>
<evidence type="ECO:0000256" key="4">
    <source>
        <dbReference type="ARBA" id="ARBA00023239"/>
    </source>
</evidence>
<dbReference type="Gene3D" id="3.90.1150.10">
    <property type="entry name" value="Aspartate Aminotransferase, domain 1"/>
    <property type="match status" value="1"/>
</dbReference>
<dbReference type="NCBIfam" id="TIGR04350">
    <property type="entry name" value="C_S_lyase_PatB"/>
    <property type="match status" value="1"/>
</dbReference>
<evidence type="ECO:0000313" key="7">
    <source>
        <dbReference type="EMBL" id="MBB5019242.1"/>
    </source>
</evidence>
<evidence type="ECO:0000259" key="6">
    <source>
        <dbReference type="Pfam" id="PF00155"/>
    </source>
</evidence>
<keyword evidence="8" id="KW-1185">Reference proteome</keyword>
<evidence type="ECO:0000256" key="2">
    <source>
        <dbReference type="ARBA" id="ARBA00012224"/>
    </source>
</evidence>
<organism evidence="7 8">
    <name type="scientific">Chitinivorax tropicus</name>
    <dbReference type="NCBI Taxonomy" id="714531"/>
    <lineage>
        <taxon>Bacteria</taxon>
        <taxon>Pseudomonadati</taxon>
        <taxon>Pseudomonadota</taxon>
        <taxon>Betaproteobacteria</taxon>
        <taxon>Chitinivorax</taxon>
    </lineage>
</organism>
<protein>
    <recommendedName>
        <fullName evidence="2">cysteine-S-conjugate beta-lyase</fullName>
        <ecNumber evidence="2">4.4.1.13</ecNumber>
    </recommendedName>
</protein>
<dbReference type="EMBL" id="JACHHY010000015">
    <property type="protein sequence ID" value="MBB5019242.1"/>
    <property type="molecule type" value="Genomic_DNA"/>
</dbReference>
<keyword evidence="3" id="KW-0663">Pyridoxal phosphate</keyword>
<dbReference type="RefSeq" id="WP_184039748.1">
    <property type="nucleotide sequence ID" value="NZ_JACHHY010000015.1"/>
</dbReference>
<sequence length="382" mass="42041">MHFDFDHVIDRRDSDSLKWQRYAQQDIIPMWVADMDFPAAPVIQAALQARVEQGIYGYGLPPAGLITALIDYHKNRHGWLIHPEWLVPLPSLVTGLNLAARAVGEPDGRVVMATPVYPKFLSAPTEAGKTRVTVPLKQVEGRWEWDWPALDTALQGADLLLLCNPHNPVGRVWRRDELAQIHALCAKHGVVVCSDEVHCDLVLADDVQHCSYATLGEQALDQSMILLAPSKTWNLAGLGCAMAVIPNATLRRQYLKAMLGLVPHVNVLGYAAAEAAYQHGEPWRQALIDYLRGNLDAVTQALDGYHGLRLTRCEATYLAWIDCRDAGITSPTAFFESVGVGISDGAEFGSPGFARLNFACPRSVLERALQRIRTGLAARTGQ</sequence>
<dbReference type="Proteomes" id="UP000575898">
    <property type="component" value="Unassembled WGS sequence"/>
</dbReference>
<comment type="cofactor">
    <cofactor evidence="1">
        <name>pyridoxal 5'-phosphate</name>
        <dbReference type="ChEBI" id="CHEBI:597326"/>
    </cofactor>
</comment>
<dbReference type="PANTHER" id="PTHR43525">
    <property type="entry name" value="PROTEIN MALY"/>
    <property type="match status" value="1"/>
</dbReference>
<reference evidence="7 8" key="1">
    <citation type="submission" date="2020-08" db="EMBL/GenBank/DDBJ databases">
        <title>Genomic Encyclopedia of Type Strains, Phase IV (KMG-IV): sequencing the most valuable type-strain genomes for metagenomic binning, comparative biology and taxonomic classification.</title>
        <authorList>
            <person name="Goeker M."/>
        </authorList>
    </citation>
    <scope>NUCLEOTIDE SEQUENCE [LARGE SCALE GENOMIC DNA]</scope>
    <source>
        <strain evidence="7 8">DSM 27165</strain>
    </source>
</reference>
<accession>A0A840MR35</accession>
<dbReference type="AlphaFoldDB" id="A0A840MR35"/>
<feature type="domain" description="Aminotransferase class I/classII large" evidence="6">
    <location>
        <begin position="41"/>
        <end position="372"/>
    </location>
</feature>
<dbReference type="CDD" id="cd00609">
    <property type="entry name" value="AAT_like"/>
    <property type="match status" value="1"/>
</dbReference>
<dbReference type="PANTHER" id="PTHR43525:SF1">
    <property type="entry name" value="PROTEIN MALY"/>
    <property type="match status" value="1"/>
</dbReference>
<dbReference type="InterPro" id="IPR015424">
    <property type="entry name" value="PyrdxlP-dep_Trfase"/>
</dbReference>
<dbReference type="InterPro" id="IPR051798">
    <property type="entry name" value="Class-II_PLP-Dep_Aminotrans"/>
</dbReference>
<evidence type="ECO:0000256" key="5">
    <source>
        <dbReference type="ARBA" id="ARBA00037974"/>
    </source>
</evidence>
<dbReference type="InterPro" id="IPR027619">
    <property type="entry name" value="C-S_lyase_PatB-like"/>
</dbReference>
<dbReference type="InterPro" id="IPR004839">
    <property type="entry name" value="Aminotransferase_I/II_large"/>
</dbReference>
<evidence type="ECO:0000313" key="8">
    <source>
        <dbReference type="Proteomes" id="UP000575898"/>
    </source>
</evidence>
<dbReference type="InterPro" id="IPR015421">
    <property type="entry name" value="PyrdxlP-dep_Trfase_major"/>
</dbReference>